<evidence type="ECO:0000256" key="1">
    <source>
        <dbReference type="SAM" id="Phobius"/>
    </source>
</evidence>
<feature type="transmembrane region" description="Helical" evidence="1">
    <location>
        <begin position="68"/>
        <end position="88"/>
    </location>
</feature>
<feature type="transmembrane region" description="Helical" evidence="1">
    <location>
        <begin position="6"/>
        <end position="25"/>
    </location>
</feature>
<name>A0A1G2CB59_9BACT</name>
<keyword evidence="1" id="KW-0472">Membrane</keyword>
<evidence type="ECO:0000313" key="3">
    <source>
        <dbReference type="Proteomes" id="UP000179059"/>
    </source>
</evidence>
<dbReference type="EMBL" id="MHKX01000004">
    <property type="protein sequence ID" value="OGY98643.1"/>
    <property type="molecule type" value="Genomic_DNA"/>
</dbReference>
<accession>A0A1G2CB59</accession>
<keyword evidence="1" id="KW-0812">Transmembrane</keyword>
<evidence type="ECO:0008006" key="4">
    <source>
        <dbReference type="Google" id="ProtNLM"/>
    </source>
</evidence>
<organism evidence="2 3">
    <name type="scientific">Candidatus Liptonbacteria bacterium RIFCSPHIGHO2_01_FULL_57_28</name>
    <dbReference type="NCBI Taxonomy" id="1798647"/>
    <lineage>
        <taxon>Bacteria</taxon>
        <taxon>Candidatus Liptoniibacteriota</taxon>
    </lineage>
</organism>
<protein>
    <recommendedName>
        <fullName evidence="4">Vitamin K epoxide reductase domain-containing protein</fullName>
    </recommendedName>
</protein>
<dbReference type="Proteomes" id="UP000179059">
    <property type="component" value="Unassembled WGS sequence"/>
</dbReference>
<sequence>MRRLSAIALISVIVFVSVLGAFFMLHTEGEAHAGSDCALGAISRTSCEKIANPLASITFHMKALLQPAIFSAFAAILAFAALALLGLALLTDILASGPPLAAALASAVSINSLAAGKFRAWLTILEKRDPVFLGAMGA</sequence>
<reference evidence="2 3" key="1">
    <citation type="journal article" date="2016" name="Nat. Commun.">
        <title>Thousands of microbial genomes shed light on interconnected biogeochemical processes in an aquifer system.</title>
        <authorList>
            <person name="Anantharaman K."/>
            <person name="Brown C.T."/>
            <person name="Hug L.A."/>
            <person name="Sharon I."/>
            <person name="Castelle C.J."/>
            <person name="Probst A.J."/>
            <person name="Thomas B.C."/>
            <person name="Singh A."/>
            <person name="Wilkins M.J."/>
            <person name="Karaoz U."/>
            <person name="Brodie E.L."/>
            <person name="Williams K.H."/>
            <person name="Hubbard S.S."/>
            <person name="Banfield J.F."/>
        </authorList>
    </citation>
    <scope>NUCLEOTIDE SEQUENCE [LARGE SCALE GENOMIC DNA]</scope>
</reference>
<dbReference type="STRING" id="1798647.A2855_01265"/>
<proteinExistence type="predicted"/>
<comment type="caution">
    <text evidence="2">The sequence shown here is derived from an EMBL/GenBank/DDBJ whole genome shotgun (WGS) entry which is preliminary data.</text>
</comment>
<gene>
    <name evidence="2" type="ORF">A2855_01265</name>
</gene>
<keyword evidence="1" id="KW-1133">Transmembrane helix</keyword>
<evidence type="ECO:0000313" key="2">
    <source>
        <dbReference type="EMBL" id="OGY98643.1"/>
    </source>
</evidence>
<dbReference type="AlphaFoldDB" id="A0A1G2CB59"/>